<name>A0A0E9T7D6_ANGAN</name>
<evidence type="ECO:0000313" key="1">
    <source>
        <dbReference type="EMBL" id="JAH49561.1"/>
    </source>
</evidence>
<protein>
    <submittedName>
        <fullName evidence="1">Uncharacterized protein</fullName>
    </submittedName>
</protein>
<reference evidence="1" key="2">
    <citation type="journal article" date="2015" name="Fish Shellfish Immunol.">
        <title>Early steps in the European eel (Anguilla anguilla)-Vibrio vulnificus interaction in the gills: Role of the RtxA13 toxin.</title>
        <authorList>
            <person name="Callol A."/>
            <person name="Pajuelo D."/>
            <person name="Ebbesson L."/>
            <person name="Teles M."/>
            <person name="MacKenzie S."/>
            <person name="Amaro C."/>
        </authorList>
    </citation>
    <scope>NUCLEOTIDE SEQUENCE</scope>
</reference>
<reference evidence="1" key="1">
    <citation type="submission" date="2014-11" db="EMBL/GenBank/DDBJ databases">
        <authorList>
            <person name="Amaro Gonzalez C."/>
        </authorList>
    </citation>
    <scope>NUCLEOTIDE SEQUENCE</scope>
</reference>
<dbReference type="AlphaFoldDB" id="A0A0E9T7D6"/>
<proteinExistence type="predicted"/>
<sequence>MNRLARWQSVNEHAGWVTKVTLRCPLTERNQETMQWFAKQVINVMPPPHCSVNVY</sequence>
<accession>A0A0E9T7D6</accession>
<organism evidence="1">
    <name type="scientific">Anguilla anguilla</name>
    <name type="common">European freshwater eel</name>
    <name type="synonym">Muraena anguilla</name>
    <dbReference type="NCBI Taxonomy" id="7936"/>
    <lineage>
        <taxon>Eukaryota</taxon>
        <taxon>Metazoa</taxon>
        <taxon>Chordata</taxon>
        <taxon>Craniata</taxon>
        <taxon>Vertebrata</taxon>
        <taxon>Euteleostomi</taxon>
        <taxon>Actinopterygii</taxon>
        <taxon>Neopterygii</taxon>
        <taxon>Teleostei</taxon>
        <taxon>Anguilliformes</taxon>
        <taxon>Anguillidae</taxon>
        <taxon>Anguilla</taxon>
    </lineage>
</organism>
<dbReference type="EMBL" id="GBXM01059016">
    <property type="protein sequence ID" value="JAH49561.1"/>
    <property type="molecule type" value="Transcribed_RNA"/>
</dbReference>